<evidence type="ECO:0000313" key="1">
    <source>
        <dbReference type="EMBL" id="NBD23217.1"/>
    </source>
</evidence>
<organism evidence="1 2">
    <name type="scientific">Paenibacillus glycinis</name>
    <dbReference type="NCBI Taxonomy" id="2697035"/>
    <lineage>
        <taxon>Bacteria</taxon>
        <taxon>Bacillati</taxon>
        <taxon>Bacillota</taxon>
        <taxon>Bacilli</taxon>
        <taxon>Bacillales</taxon>
        <taxon>Paenibacillaceae</taxon>
        <taxon>Paenibacillus</taxon>
    </lineage>
</organism>
<proteinExistence type="predicted"/>
<evidence type="ECO:0000313" key="2">
    <source>
        <dbReference type="Proteomes" id="UP000665561"/>
    </source>
</evidence>
<dbReference type="PANTHER" id="PTHR30528">
    <property type="entry name" value="CYTOPLASMIC PROTEIN"/>
    <property type="match status" value="1"/>
</dbReference>
<dbReference type="RefSeq" id="WP_161741646.1">
    <property type="nucleotide sequence ID" value="NZ_JAAAMV010000002.1"/>
</dbReference>
<accession>A0ABW9XL96</accession>
<comment type="caution">
    <text evidence="1">The sequence shown here is derived from an EMBL/GenBank/DDBJ whole genome shotgun (WGS) entry which is preliminary data.</text>
</comment>
<dbReference type="InterPro" id="IPR009351">
    <property type="entry name" value="AlkZ-like"/>
</dbReference>
<dbReference type="Proteomes" id="UP000665561">
    <property type="component" value="Unassembled WGS sequence"/>
</dbReference>
<name>A0ABW9XL96_9BACL</name>
<gene>
    <name evidence="1" type="ORF">GT019_04985</name>
</gene>
<reference evidence="1 2" key="1">
    <citation type="submission" date="2020-01" db="EMBL/GenBank/DDBJ databases">
        <title>Paenibacillus soybeanensis sp. nov. isolated from the nodules of soybean (Glycine max(L.) Merr).</title>
        <authorList>
            <person name="Wang H."/>
        </authorList>
    </citation>
    <scope>NUCLEOTIDE SEQUENCE [LARGE SCALE GENOMIC DNA]</scope>
    <source>
        <strain evidence="1 2">T1</strain>
    </source>
</reference>
<sequence>MEPIRTTKRALRRFLLEKQLLAPPLAGGSSAAADMRRRVLGVIAELECIQIDPVAAVRPNQHLALAARIEGYDPGILNELLRGNDVFEYFANAACMIPMADYPIFEPVRQRMRERTSAQLDEIRPIVEQVLRKLESEGPLPAKAFESDQRVHGYWDNVNATTKATSHALNLLMDAAEIRIVGREGNHRLFDVADRSVPAALREEAAGIAPDDARDRMLRKYCRAYRVFEPSDARFGWQKLSAQERRDAVNGRIEAGEMAAVAIDGVKQPYYILTSDAERLDVHRQEEGGRTSSGDEETPVRFLPPLDNLLWSRKRLEDLFEFEYRWEIYTPAVKRKYGYYAMPILAGDRLIGRMDPRLDNKRKHLSVQLLQIDPEIAYTACLKHSVHEALEAFARAHGAETVSVEQHAIGLGS</sequence>
<dbReference type="EMBL" id="JAAAMV010000002">
    <property type="protein sequence ID" value="NBD23217.1"/>
    <property type="molecule type" value="Genomic_DNA"/>
</dbReference>
<dbReference type="Pfam" id="PF06224">
    <property type="entry name" value="AlkZ-like"/>
    <property type="match status" value="1"/>
</dbReference>
<dbReference type="PANTHER" id="PTHR30528:SF0">
    <property type="entry name" value="CYTOPLASMIC PROTEIN"/>
    <property type="match status" value="1"/>
</dbReference>
<keyword evidence="2" id="KW-1185">Reference proteome</keyword>
<protein>
    <submittedName>
        <fullName evidence="1">Winged helix-turn-helix domain-containing protein</fullName>
    </submittedName>
</protein>